<dbReference type="GO" id="GO:1904263">
    <property type="term" value="P:positive regulation of TORC1 signaling"/>
    <property type="evidence" value="ECO:0007669"/>
    <property type="project" value="TreeGrafter"/>
</dbReference>
<comment type="caution">
    <text evidence="8">The sequence shown here is derived from an EMBL/GenBank/DDBJ whole genome shotgun (WGS) entry which is preliminary data.</text>
</comment>
<comment type="similarity">
    <text evidence="2">Belongs to the WD repeat SEC13 family.</text>
</comment>
<keyword evidence="6" id="KW-0653">Protein transport</keyword>
<evidence type="ECO:0000313" key="8">
    <source>
        <dbReference type="EMBL" id="EPS65749.1"/>
    </source>
</evidence>
<evidence type="ECO:0000256" key="4">
    <source>
        <dbReference type="ARBA" id="ARBA00022574"/>
    </source>
</evidence>
<dbReference type="Proteomes" id="UP000015453">
    <property type="component" value="Unassembled WGS sequence"/>
</dbReference>
<dbReference type="InterPro" id="IPR001680">
    <property type="entry name" value="WD40_rpt"/>
</dbReference>
<evidence type="ECO:0008006" key="10">
    <source>
        <dbReference type="Google" id="ProtNLM"/>
    </source>
</evidence>
<dbReference type="GO" id="GO:0031080">
    <property type="term" value="C:nuclear pore outer ring"/>
    <property type="evidence" value="ECO:0007669"/>
    <property type="project" value="TreeGrafter"/>
</dbReference>
<dbReference type="OrthoDB" id="364224at2759"/>
<evidence type="ECO:0000256" key="5">
    <source>
        <dbReference type="ARBA" id="ARBA00022737"/>
    </source>
</evidence>
<dbReference type="GO" id="GO:0035859">
    <property type="term" value="C:Seh1-associated complex"/>
    <property type="evidence" value="ECO:0007669"/>
    <property type="project" value="TreeGrafter"/>
</dbReference>
<dbReference type="EMBL" id="AUSU01004062">
    <property type="protein sequence ID" value="EPS65749.1"/>
    <property type="molecule type" value="Genomic_DNA"/>
</dbReference>
<protein>
    <recommendedName>
        <fullName evidence="10">Anaphase-promoting complex subunit 4 WD40 domain-containing protein</fullName>
    </recommendedName>
</protein>
<evidence type="ECO:0000256" key="2">
    <source>
        <dbReference type="ARBA" id="ARBA00010102"/>
    </source>
</evidence>
<dbReference type="PANTHER" id="PTHR11024:SF3">
    <property type="entry name" value="NUCLEOPORIN SEH1"/>
    <property type="match status" value="1"/>
</dbReference>
<dbReference type="SMART" id="SM00320">
    <property type="entry name" value="WD40"/>
    <property type="match status" value="3"/>
</dbReference>
<name>S8CFP5_9LAMI</name>
<dbReference type="PANTHER" id="PTHR11024">
    <property type="entry name" value="NUCLEAR PORE COMPLEX PROTEIN SEC13 / SEH1 FAMILY MEMBER"/>
    <property type="match status" value="1"/>
</dbReference>
<proteinExistence type="inferred from homology"/>
<dbReference type="InterPro" id="IPR015943">
    <property type="entry name" value="WD40/YVTN_repeat-like_dom_sf"/>
</dbReference>
<dbReference type="GO" id="GO:0015031">
    <property type="term" value="P:protein transport"/>
    <property type="evidence" value="ECO:0007669"/>
    <property type="project" value="UniProtKB-KW"/>
</dbReference>
<keyword evidence="4" id="KW-0853">WD repeat</keyword>
<keyword evidence="3" id="KW-0813">Transport</keyword>
<keyword evidence="9" id="KW-1185">Reference proteome</keyword>
<dbReference type="InterPro" id="IPR036322">
    <property type="entry name" value="WD40_repeat_dom_sf"/>
</dbReference>
<organism evidence="8 9">
    <name type="scientific">Genlisea aurea</name>
    <dbReference type="NCBI Taxonomy" id="192259"/>
    <lineage>
        <taxon>Eukaryota</taxon>
        <taxon>Viridiplantae</taxon>
        <taxon>Streptophyta</taxon>
        <taxon>Embryophyta</taxon>
        <taxon>Tracheophyta</taxon>
        <taxon>Spermatophyta</taxon>
        <taxon>Magnoliopsida</taxon>
        <taxon>eudicotyledons</taxon>
        <taxon>Gunneridae</taxon>
        <taxon>Pentapetalae</taxon>
        <taxon>asterids</taxon>
        <taxon>lamiids</taxon>
        <taxon>Lamiales</taxon>
        <taxon>Lentibulariaceae</taxon>
        <taxon>Genlisea</taxon>
    </lineage>
</organism>
<sequence>MEKSILTLERGTCCTSWNFSGHRMAAGLADGSVVVYDSTDPASSLLASSSRFKAVESSVSKIVWIPPEYGDAVACLGADGSLSLCEEFIAKAGDEPHWKICYRFNTKKSRILDLQFGDNRSHLKLVAAYSDGQIRIFQQVDSLELDKWQLQ</sequence>
<dbReference type="SUPFAM" id="SSF50978">
    <property type="entry name" value="WD40 repeat-like"/>
    <property type="match status" value="1"/>
</dbReference>
<dbReference type="GO" id="GO:0034198">
    <property type="term" value="P:cellular response to amino acid starvation"/>
    <property type="evidence" value="ECO:0007669"/>
    <property type="project" value="TreeGrafter"/>
</dbReference>
<feature type="non-terminal residue" evidence="8">
    <location>
        <position position="151"/>
    </location>
</feature>
<accession>S8CFP5</accession>
<evidence type="ECO:0000313" key="9">
    <source>
        <dbReference type="Proteomes" id="UP000015453"/>
    </source>
</evidence>
<comment type="subcellular location">
    <subcellularLocation>
        <location evidence="1">Nucleus envelope</location>
    </subcellularLocation>
</comment>
<evidence type="ECO:0000256" key="1">
    <source>
        <dbReference type="ARBA" id="ARBA00004259"/>
    </source>
</evidence>
<dbReference type="GO" id="GO:0005198">
    <property type="term" value="F:structural molecule activity"/>
    <property type="evidence" value="ECO:0007669"/>
    <property type="project" value="InterPro"/>
</dbReference>
<keyword evidence="7" id="KW-0539">Nucleus</keyword>
<evidence type="ECO:0000256" key="6">
    <source>
        <dbReference type="ARBA" id="ARBA00022927"/>
    </source>
</evidence>
<dbReference type="InterPro" id="IPR037363">
    <property type="entry name" value="Sec13/Seh1_fam"/>
</dbReference>
<gene>
    <name evidence="8" type="ORF">M569_09028</name>
</gene>
<keyword evidence="5" id="KW-0677">Repeat</keyword>
<reference evidence="8 9" key="1">
    <citation type="journal article" date="2013" name="BMC Genomics">
        <title>The miniature genome of a carnivorous plant Genlisea aurea contains a low number of genes and short non-coding sequences.</title>
        <authorList>
            <person name="Leushkin E.V."/>
            <person name="Sutormin R.A."/>
            <person name="Nabieva E.R."/>
            <person name="Penin A.A."/>
            <person name="Kondrashov A.S."/>
            <person name="Logacheva M.D."/>
        </authorList>
    </citation>
    <scope>NUCLEOTIDE SEQUENCE [LARGE SCALE GENOMIC DNA]</scope>
</reference>
<evidence type="ECO:0000256" key="7">
    <source>
        <dbReference type="ARBA" id="ARBA00023242"/>
    </source>
</evidence>
<dbReference type="Gene3D" id="2.130.10.10">
    <property type="entry name" value="YVTN repeat-like/Quinoprotein amine dehydrogenase"/>
    <property type="match status" value="1"/>
</dbReference>
<evidence type="ECO:0000256" key="3">
    <source>
        <dbReference type="ARBA" id="ARBA00022448"/>
    </source>
</evidence>
<dbReference type="AlphaFoldDB" id="S8CFP5"/>